<reference evidence="2" key="2">
    <citation type="submission" date="2023-01" db="EMBL/GenBank/DDBJ databases">
        <title>Draft genome sequence of Algimonas porphyrae strain NBRC 108216.</title>
        <authorList>
            <person name="Sun Q."/>
            <person name="Mori K."/>
        </authorList>
    </citation>
    <scope>NUCLEOTIDE SEQUENCE</scope>
    <source>
        <strain evidence="2">NBRC 108216</strain>
    </source>
</reference>
<feature type="transmembrane region" description="Helical" evidence="1">
    <location>
        <begin position="37"/>
        <end position="61"/>
    </location>
</feature>
<protein>
    <recommendedName>
        <fullName evidence="4">MFS transporter</fullName>
    </recommendedName>
</protein>
<evidence type="ECO:0000256" key="1">
    <source>
        <dbReference type="SAM" id="Phobius"/>
    </source>
</evidence>
<evidence type="ECO:0000313" key="2">
    <source>
        <dbReference type="EMBL" id="GLQ22077.1"/>
    </source>
</evidence>
<organism evidence="2 3">
    <name type="scientific">Algimonas porphyrae</name>
    <dbReference type="NCBI Taxonomy" id="1128113"/>
    <lineage>
        <taxon>Bacteria</taxon>
        <taxon>Pseudomonadati</taxon>
        <taxon>Pseudomonadota</taxon>
        <taxon>Alphaproteobacteria</taxon>
        <taxon>Maricaulales</taxon>
        <taxon>Robiginitomaculaceae</taxon>
        <taxon>Algimonas</taxon>
    </lineage>
</organism>
<feature type="transmembrane region" description="Helical" evidence="1">
    <location>
        <begin position="73"/>
        <end position="95"/>
    </location>
</feature>
<gene>
    <name evidence="2" type="ORF">GCM10007854_30320</name>
</gene>
<name>A0ABQ5V4S6_9PROT</name>
<dbReference type="EMBL" id="BSNJ01000009">
    <property type="protein sequence ID" value="GLQ22077.1"/>
    <property type="molecule type" value="Genomic_DNA"/>
</dbReference>
<dbReference type="RefSeq" id="WP_284374315.1">
    <property type="nucleotide sequence ID" value="NZ_BSNJ01000009.1"/>
</dbReference>
<reference evidence="2" key="1">
    <citation type="journal article" date="2014" name="Int. J. Syst. Evol. Microbiol.">
        <title>Complete genome of a new Firmicutes species belonging to the dominant human colonic microbiota ('Ruminococcus bicirculans') reveals two chromosomes and a selective capacity to utilize plant glucans.</title>
        <authorList>
            <consortium name="NISC Comparative Sequencing Program"/>
            <person name="Wegmann U."/>
            <person name="Louis P."/>
            <person name="Goesmann A."/>
            <person name="Henrissat B."/>
            <person name="Duncan S.H."/>
            <person name="Flint H.J."/>
        </authorList>
    </citation>
    <scope>NUCLEOTIDE SEQUENCE</scope>
    <source>
        <strain evidence="2">NBRC 108216</strain>
    </source>
</reference>
<keyword evidence="3" id="KW-1185">Reference proteome</keyword>
<proteinExistence type="predicted"/>
<evidence type="ECO:0008006" key="4">
    <source>
        <dbReference type="Google" id="ProtNLM"/>
    </source>
</evidence>
<keyword evidence="1" id="KW-0472">Membrane</keyword>
<dbReference type="Proteomes" id="UP001161390">
    <property type="component" value="Unassembled WGS sequence"/>
</dbReference>
<feature type="transmembrane region" description="Helical" evidence="1">
    <location>
        <begin position="7"/>
        <end position="25"/>
    </location>
</feature>
<comment type="caution">
    <text evidence="2">The sequence shown here is derived from an EMBL/GenBank/DDBJ whole genome shotgun (WGS) entry which is preliminary data.</text>
</comment>
<accession>A0ABQ5V4S6</accession>
<keyword evidence="1" id="KW-0812">Transmembrane</keyword>
<keyword evidence="1" id="KW-1133">Transmembrane helix</keyword>
<evidence type="ECO:0000313" key="3">
    <source>
        <dbReference type="Proteomes" id="UP001161390"/>
    </source>
</evidence>
<sequence length="96" mass="10152">MRLLINVIAIFGLAAGLTSMVQLYMLRMDASDAQGFATVAVPFWALAGAAMAIIFGFIGRIMDRRVPRPAAKISNYAIAFGALIGGSTLAIPFVFA</sequence>